<dbReference type="EMBL" id="CP000804">
    <property type="protein sequence ID" value="ABU58206.1"/>
    <property type="molecule type" value="Genomic_DNA"/>
</dbReference>
<dbReference type="GO" id="GO:0003677">
    <property type="term" value="F:DNA binding"/>
    <property type="evidence" value="ECO:0007669"/>
    <property type="project" value="InterPro"/>
</dbReference>
<keyword evidence="5" id="KW-1185">Reference proteome</keyword>
<dbReference type="Gene3D" id="1.25.40.10">
    <property type="entry name" value="Tetratricopeptide repeat domain"/>
    <property type="match status" value="1"/>
</dbReference>
<evidence type="ECO:0000256" key="1">
    <source>
        <dbReference type="ARBA" id="ARBA00023015"/>
    </source>
</evidence>
<protein>
    <submittedName>
        <fullName evidence="4">Response regulator receiver and SARP domain protein</fullName>
    </submittedName>
</protein>
<dbReference type="eggNOG" id="COG3629">
    <property type="taxonomic scope" value="Bacteria"/>
</dbReference>
<gene>
    <name evidence="4" type="ordered locus">Rcas_2121</name>
</gene>
<dbReference type="SUPFAM" id="SSF48452">
    <property type="entry name" value="TPR-like"/>
    <property type="match status" value="1"/>
</dbReference>
<dbReference type="RefSeq" id="WP_012120630.1">
    <property type="nucleotide sequence ID" value="NC_009767.1"/>
</dbReference>
<dbReference type="OrthoDB" id="144218at2"/>
<feature type="domain" description="Bacterial transcriptional activator" evidence="3">
    <location>
        <begin position="187"/>
        <end position="324"/>
    </location>
</feature>
<dbReference type="Pfam" id="PF03704">
    <property type="entry name" value="BTAD"/>
    <property type="match status" value="1"/>
</dbReference>
<dbReference type="SUPFAM" id="SSF46894">
    <property type="entry name" value="C-terminal effector domain of the bipartite response regulators"/>
    <property type="match status" value="1"/>
</dbReference>
<sequence>MRHDLLDLCLPLLLYADEMVQRQATLILMTTFGTHAFTLLRRRLGASDPDACREATEALRVLERHSGHPAAYRPFRGIHIECLGTFHVYVGNQEILPHHWAQANGSRAGSRKVQAVLAYLVHRGRHGATSEEILAAVWDSTGSAGALARTITALRRTIEQFGGSELAERALVYADGRYILKPTAYTSDVQAFEQAIHVAEQTESERDLATAAPIYRHACALYNGNYMAMIKMAADDIEERRVELLNAFLNAIERQAEHEYQNGNDDRCLALCRQGLRFDPSDSAITLWKLRCLARQRRINEVKREYWRYLRSLGVPPDAEDPVVLWMNAHSSR</sequence>
<evidence type="ECO:0000259" key="3">
    <source>
        <dbReference type="SMART" id="SM01043"/>
    </source>
</evidence>
<keyword evidence="2" id="KW-0804">Transcription</keyword>
<accession>A7NL36</accession>
<evidence type="ECO:0000313" key="5">
    <source>
        <dbReference type="Proteomes" id="UP000000263"/>
    </source>
</evidence>
<dbReference type="InterPro" id="IPR051677">
    <property type="entry name" value="AfsR-DnrI-RedD_regulator"/>
</dbReference>
<keyword evidence="1" id="KW-0805">Transcription regulation</keyword>
<reference evidence="4 5" key="1">
    <citation type="submission" date="2007-08" db="EMBL/GenBank/DDBJ databases">
        <title>Complete sequence of Roseiflexus castenholzii DSM 13941.</title>
        <authorList>
            <consortium name="US DOE Joint Genome Institute"/>
            <person name="Copeland A."/>
            <person name="Lucas S."/>
            <person name="Lapidus A."/>
            <person name="Barry K."/>
            <person name="Glavina del Rio T."/>
            <person name="Dalin E."/>
            <person name="Tice H."/>
            <person name="Pitluck S."/>
            <person name="Thompson L.S."/>
            <person name="Brettin T."/>
            <person name="Bruce D."/>
            <person name="Detter J.C."/>
            <person name="Han C."/>
            <person name="Tapia R."/>
            <person name="Schmutz J."/>
            <person name="Larimer F."/>
            <person name="Land M."/>
            <person name="Hauser L."/>
            <person name="Kyrpides N."/>
            <person name="Mikhailova N."/>
            <person name="Bryant D.A."/>
            <person name="Hanada S."/>
            <person name="Tsukatani Y."/>
            <person name="Richardson P."/>
        </authorList>
    </citation>
    <scope>NUCLEOTIDE SEQUENCE [LARGE SCALE GENOMIC DNA]</scope>
    <source>
        <strain evidence="5">DSM 13941 / HLO8</strain>
    </source>
</reference>
<evidence type="ECO:0000313" key="4">
    <source>
        <dbReference type="EMBL" id="ABU58206.1"/>
    </source>
</evidence>
<dbReference type="SMART" id="SM01043">
    <property type="entry name" value="BTAD"/>
    <property type="match status" value="1"/>
</dbReference>
<dbReference type="InterPro" id="IPR011990">
    <property type="entry name" value="TPR-like_helical_dom_sf"/>
</dbReference>
<dbReference type="GO" id="GO:0006355">
    <property type="term" value="P:regulation of DNA-templated transcription"/>
    <property type="evidence" value="ECO:0007669"/>
    <property type="project" value="InterPro"/>
</dbReference>
<dbReference type="KEGG" id="rca:Rcas_2121"/>
<dbReference type="Proteomes" id="UP000000263">
    <property type="component" value="Chromosome"/>
</dbReference>
<dbReference type="InterPro" id="IPR005158">
    <property type="entry name" value="BTAD"/>
</dbReference>
<dbReference type="InterPro" id="IPR016032">
    <property type="entry name" value="Sig_transdc_resp-reg_C-effctor"/>
</dbReference>
<proteinExistence type="predicted"/>
<dbReference type="PANTHER" id="PTHR35807">
    <property type="entry name" value="TRANSCRIPTIONAL REGULATOR REDD-RELATED"/>
    <property type="match status" value="1"/>
</dbReference>
<dbReference type="InterPro" id="IPR036388">
    <property type="entry name" value="WH-like_DNA-bd_sf"/>
</dbReference>
<evidence type="ECO:0000256" key="2">
    <source>
        <dbReference type="ARBA" id="ARBA00023163"/>
    </source>
</evidence>
<dbReference type="AlphaFoldDB" id="A7NL36"/>
<organism evidence="4 5">
    <name type="scientific">Roseiflexus castenholzii (strain DSM 13941 / HLO8)</name>
    <dbReference type="NCBI Taxonomy" id="383372"/>
    <lineage>
        <taxon>Bacteria</taxon>
        <taxon>Bacillati</taxon>
        <taxon>Chloroflexota</taxon>
        <taxon>Chloroflexia</taxon>
        <taxon>Chloroflexales</taxon>
        <taxon>Roseiflexineae</taxon>
        <taxon>Roseiflexaceae</taxon>
        <taxon>Roseiflexus</taxon>
    </lineage>
</organism>
<dbReference type="HOGENOM" id="CLU_833882_0_0_0"/>
<dbReference type="Gene3D" id="1.10.10.10">
    <property type="entry name" value="Winged helix-like DNA-binding domain superfamily/Winged helix DNA-binding domain"/>
    <property type="match status" value="1"/>
</dbReference>
<dbReference type="PANTHER" id="PTHR35807:SF1">
    <property type="entry name" value="TRANSCRIPTIONAL REGULATOR REDD"/>
    <property type="match status" value="1"/>
</dbReference>
<dbReference type="STRING" id="383372.Rcas_2121"/>
<name>A7NL36_ROSCS</name>